<dbReference type="AlphaFoldDB" id="A0A3B1BDY8"/>
<dbReference type="NCBIfam" id="TIGR04183">
    <property type="entry name" value="Por_Secre_tail"/>
    <property type="match status" value="1"/>
</dbReference>
<dbReference type="EMBL" id="UOGD01000049">
    <property type="protein sequence ID" value="VAX16476.1"/>
    <property type="molecule type" value="Genomic_DNA"/>
</dbReference>
<dbReference type="Gene3D" id="2.60.40.4070">
    <property type="match status" value="1"/>
</dbReference>
<organism evidence="2">
    <name type="scientific">hydrothermal vent metagenome</name>
    <dbReference type="NCBI Taxonomy" id="652676"/>
    <lineage>
        <taxon>unclassified sequences</taxon>
        <taxon>metagenomes</taxon>
        <taxon>ecological metagenomes</taxon>
    </lineage>
</organism>
<gene>
    <name evidence="2" type="ORF">MNBD_IGNAVI01-2052</name>
</gene>
<evidence type="ECO:0000259" key="1">
    <source>
        <dbReference type="Pfam" id="PF18962"/>
    </source>
</evidence>
<reference evidence="2" key="1">
    <citation type="submission" date="2018-06" db="EMBL/GenBank/DDBJ databases">
        <authorList>
            <person name="Zhirakovskaya E."/>
        </authorList>
    </citation>
    <scope>NUCLEOTIDE SEQUENCE</scope>
</reference>
<accession>A0A3B1BDY8</accession>
<dbReference type="InterPro" id="IPR026444">
    <property type="entry name" value="Secre_tail"/>
</dbReference>
<sequence length="330" mass="36569">EKKCLIVDGFNRESGSWRGPGHTFALKYGQALKTVSVNFTTIKNSQLLNSSFGLNDYDFVFWILGDESTVDETFSHDEQALVKAYLESGGNLFVSGSEIGWDLDYKGDSQDKDFYNNYLKAKYISDDAANPTTVVGLDNSALEGCSMYIGQTYDEDYPDEISEINGSTICMKYGNGKNAGVQYSGGFGTSAENGKLIYLAFPLETTANDSSFDQVIRGAYDYFSTTVSVETSKPEVIISFKLEQNYPNPFNPSTTIKYSIPAVGSGHAPTVRLTVYDILGREVATLVNKEQKPGNYKVTFDVAELNNGVYFYRINVGNNFIQTRKMILLK</sequence>
<name>A0A3B1BDY8_9ZZZZ</name>
<feature type="non-terminal residue" evidence="2">
    <location>
        <position position="1"/>
    </location>
</feature>
<proteinExistence type="predicted"/>
<evidence type="ECO:0000313" key="2">
    <source>
        <dbReference type="EMBL" id="VAX16476.1"/>
    </source>
</evidence>
<dbReference type="Pfam" id="PF18962">
    <property type="entry name" value="Por_Secre_tail"/>
    <property type="match status" value="1"/>
</dbReference>
<protein>
    <recommendedName>
        <fullName evidence="1">Secretion system C-terminal sorting domain-containing protein</fullName>
    </recommendedName>
</protein>
<feature type="domain" description="Secretion system C-terminal sorting" evidence="1">
    <location>
        <begin position="246"/>
        <end position="327"/>
    </location>
</feature>